<name>A0A3S5DFC5_SERRU</name>
<dbReference type="Gene3D" id="1.10.530.40">
    <property type="match status" value="1"/>
</dbReference>
<keyword evidence="2 6" id="KW-0929">Antimicrobial</keyword>
<dbReference type="Proteomes" id="UP000271603">
    <property type="component" value="Chromosome"/>
</dbReference>
<feature type="transmembrane region" description="Helical" evidence="7">
    <location>
        <begin position="27"/>
        <end position="46"/>
    </location>
</feature>
<dbReference type="InterPro" id="IPR032118">
    <property type="entry name" value="Phage_holin_HP1"/>
</dbReference>
<keyword evidence="7" id="KW-1133">Transmembrane helix</keyword>
<sequence length="237" mass="26100">MEKLTSTLSYLSAAALAWFGRYSTADITTMLGAAVGVGTFAVNWYYRHKSYQLQKSLKKKILKRWKNDEPTLKRCSAVAILALAATLPQFGQVRTSEQGLRLIADFEGCQLSPYQCSANVWTNGIGHTAGVKPNTVITERQAAANLLDDVRNVEKGIARCMNVDMPQPVYDAVSAFAFNVGVGAACSSTLAGFIKQRRWQQACDQLPRWVYVNGVKSKGLERRRQAERALCLQGVSS</sequence>
<dbReference type="GO" id="GO:0031640">
    <property type="term" value="P:killing of cells of another organism"/>
    <property type="evidence" value="ECO:0007669"/>
    <property type="project" value="UniProtKB-KW"/>
</dbReference>
<dbReference type="EC" id="3.2.1.17" evidence="6"/>
<dbReference type="InterPro" id="IPR002196">
    <property type="entry name" value="Glyco_hydro_24"/>
</dbReference>
<gene>
    <name evidence="8" type="ORF">NCTC9419_03561</name>
</gene>
<dbReference type="GO" id="GO:0003796">
    <property type="term" value="F:lysozyme activity"/>
    <property type="evidence" value="ECO:0007669"/>
    <property type="project" value="UniProtKB-EC"/>
</dbReference>
<dbReference type="InterPro" id="IPR023346">
    <property type="entry name" value="Lysozyme-like_dom_sf"/>
</dbReference>
<keyword evidence="4 6" id="KW-0378">Hydrolase</keyword>
<keyword evidence="7" id="KW-0472">Membrane</keyword>
<accession>A0A3S5DFC5</accession>
<dbReference type="PANTHER" id="PTHR38107:SF4">
    <property type="entry name" value="LYSOZYME"/>
    <property type="match status" value="1"/>
</dbReference>
<evidence type="ECO:0000256" key="4">
    <source>
        <dbReference type="ARBA" id="ARBA00022801"/>
    </source>
</evidence>
<protein>
    <recommendedName>
        <fullName evidence="6">Lysozyme</fullName>
        <ecNumber evidence="6">3.2.1.17</ecNumber>
    </recommendedName>
</protein>
<dbReference type="SUPFAM" id="SSF53955">
    <property type="entry name" value="Lysozyme-like"/>
    <property type="match status" value="1"/>
</dbReference>
<dbReference type="CDD" id="cd16901">
    <property type="entry name" value="lyz_P1"/>
    <property type="match status" value="1"/>
</dbReference>
<dbReference type="InterPro" id="IPR023347">
    <property type="entry name" value="Lysozyme_dom_sf"/>
</dbReference>
<evidence type="ECO:0000256" key="6">
    <source>
        <dbReference type="RuleBase" id="RU003788"/>
    </source>
</evidence>
<evidence type="ECO:0000313" key="8">
    <source>
        <dbReference type="EMBL" id="VEA71978.1"/>
    </source>
</evidence>
<dbReference type="Pfam" id="PF00959">
    <property type="entry name" value="Phage_lysozyme"/>
    <property type="match status" value="1"/>
</dbReference>
<dbReference type="PANTHER" id="PTHR38107">
    <property type="match status" value="1"/>
</dbReference>
<evidence type="ECO:0000256" key="5">
    <source>
        <dbReference type="ARBA" id="ARBA00023295"/>
    </source>
</evidence>
<dbReference type="InterPro" id="IPR034690">
    <property type="entry name" value="Endolysin_T4_type"/>
</dbReference>
<dbReference type="HAMAP" id="MF_04110">
    <property type="entry name" value="ENDOLYSIN_T4"/>
    <property type="match status" value="1"/>
</dbReference>
<evidence type="ECO:0000256" key="3">
    <source>
        <dbReference type="ARBA" id="ARBA00022638"/>
    </source>
</evidence>
<comment type="catalytic activity">
    <reaction evidence="1 6">
        <text>Hydrolysis of (1-&gt;4)-beta-linkages between N-acetylmuramic acid and N-acetyl-D-glucosamine residues in a peptidoglycan and between N-acetyl-D-glucosamine residues in chitodextrins.</text>
        <dbReference type="EC" id="3.2.1.17"/>
    </reaction>
</comment>
<dbReference type="GO" id="GO:0009253">
    <property type="term" value="P:peptidoglycan catabolic process"/>
    <property type="evidence" value="ECO:0007669"/>
    <property type="project" value="InterPro"/>
</dbReference>
<keyword evidence="7" id="KW-0812">Transmembrane</keyword>
<dbReference type="GO" id="GO:0016998">
    <property type="term" value="P:cell wall macromolecule catabolic process"/>
    <property type="evidence" value="ECO:0007669"/>
    <property type="project" value="InterPro"/>
</dbReference>
<evidence type="ECO:0000256" key="2">
    <source>
        <dbReference type="ARBA" id="ARBA00022529"/>
    </source>
</evidence>
<dbReference type="GO" id="GO:0042742">
    <property type="term" value="P:defense response to bacterium"/>
    <property type="evidence" value="ECO:0007669"/>
    <property type="project" value="UniProtKB-KW"/>
</dbReference>
<keyword evidence="5 6" id="KW-0326">Glycosidase</keyword>
<comment type="similarity">
    <text evidence="6">Belongs to the glycosyl hydrolase 24 family.</text>
</comment>
<reference evidence="8 9" key="1">
    <citation type="submission" date="2018-12" db="EMBL/GenBank/DDBJ databases">
        <authorList>
            <consortium name="Pathogen Informatics"/>
        </authorList>
    </citation>
    <scope>NUCLEOTIDE SEQUENCE [LARGE SCALE GENOMIC DNA]</scope>
    <source>
        <strain evidence="8 9">NCTC9419</strain>
    </source>
</reference>
<keyword evidence="3 6" id="KW-0081">Bacteriolytic enzyme</keyword>
<organism evidence="8 9">
    <name type="scientific">Serratia rubidaea</name>
    <name type="common">Serratia marinorubra</name>
    <dbReference type="NCBI Taxonomy" id="61652"/>
    <lineage>
        <taxon>Bacteria</taxon>
        <taxon>Pseudomonadati</taxon>
        <taxon>Pseudomonadota</taxon>
        <taxon>Gammaproteobacteria</taxon>
        <taxon>Enterobacterales</taxon>
        <taxon>Yersiniaceae</taxon>
        <taxon>Serratia</taxon>
    </lineage>
</organism>
<dbReference type="InterPro" id="IPR051018">
    <property type="entry name" value="Bacteriophage_GH24"/>
</dbReference>
<dbReference type="Pfam" id="PF16080">
    <property type="entry name" value="Phage_holin_2_3"/>
    <property type="match status" value="1"/>
</dbReference>
<dbReference type="AlphaFoldDB" id="A0A3S5DFC5"/>
<dbReference type="STRING" id="61652.AXX16_4268"/>
<evidence type="ECO:0000256" key="1">
    <source>
        <dbReference type="ARBA" id="ARBA00000632"/>
    </source>
</evidence>
<evidence type="ECO:0000256" key="7">
    <source>
        <dbReference type="SAM" id="Phobius"/>
    </source>
</evidence>
<proteinExistence type="inferred from homology"/>
<dbReference type="EMBL" id="LR134155">
    <property type="protein sequence ID" value="VEA71978.1"/>
    <property type="molecule type" value="Genomic_DNA"/>
</dbReference>
<evidence type="ECO:0000313" key="9">
    <source>
        <dbReference type="Proteomes" id="UP000271603"/>
    </source>
</evidence>